<dbReference type="CDD" id="cd06261">
    <property type="entry name" value="TM_PBP2"/>
    <property type="match status" value="1"/>
</dbReference>
<dbReference type="EMBL" id="JAGIOE010000001">
    <property type="protein sequence ID" value="MBP2372769.1"/>
    <property type="molecule type" value="Genomic_DNA"/>
</dbReference>
<feature type="transmembrane region" description="Helical" evidence="7">
    <location>
        <begin position="214"/>
        <end position="234"/>
    </location>
</feature>
<keyword evidence="10" id="KW-1185">Reference proteome</keyword>
<keyword evidence="5 7" id="KW-1133">Transmembrane helix</keyword>
<dbReference type="Pfam" id="PF00528">
    <property type="entry name" value="BPD_transp_1"/>
    <property type="match status" value="1"/>
</dbReference>
<evidence type="ECO:0000256" key="5">
    <source>
        <dbReference type="ARBA" id="ARBA00022989"/>
    </source>
</evidence>
<dbReference type="InterPro" id="IPR000515">
    <property type="entry name" value="MetI-like"/>
</dbReference>
<feature type="transmembrane region" description="Helical" evidence="7">
    <location>
        <begin position="246"/>
        <end position="266"/>
    </location>
</feature>
<name>A0ABS4W986_9MICC</name>
<dbReference type="Gene3D" id="1.10.3720.10">
    <property type="entry name" value="MetI-like"/>
    <property type="match status" value="1"/>
</dbReference>
<evidence type="ECO:0000313" key="9">
    <source>
        <dbReference type="EMBL" id="MBP2372769.1"/>
    </source>
</evidence>
<evidence type="ECO:0000313" key="10">
    <source>
        <dbReference type="Proteomes" id="UP000766570"/>
    </source>
</evidence>
<dbReference type="SUPFAM" id="SSF161098">
    <property type="entry name" value="MetI-like"/>
    <property type="match status" value="1"/>
</dbReference>
<sequence length="285" mass="31219">MSTSATPNITKVGRGRTKVRFGGKARRFTGIRLLLMRAWLPVGLLVLWWLASAGSQNLYFPPLETILTTLRADWFGSAFTMHLVPSILKFIAGFLIASVLGVVFGLLVGMYPLLRAAVDPILQFLRSLPPPVLLPIGLLLFGIGPAMNISIIVAGAIWPTLLNTIDGVRSLDPQQVDMARSYKLTRFQRIRYVILPNAGPQIFAGLRTTLQMSIILIVVSEMIASTNGIGFYVLNSQQSFAVPQTWAGTFVLGILGYLANLIFIRFEARALQWQTGLRMSTGTGA</sequence>
<evidence type="ECO:0000256" key="1">
    <source>
        <dbReference type="ARBA" id="ARBA00004651"/>
    </source>
</evidence>
<protein>
    <submittedName>
        <fullName evidence="9">ABC-type nitrate/sulfonate/bicarbonate transport system permease component</fullName>
    </submittedName>
</protein>
<feature type="domain" description="ABC transmembrane type-1" evidence="8">
    <location>
        <begin position="83"/>
        <end position="263"/>
    </location>
</feature>
<comment type="similarity">
    <text evidence="7">Belongs to the binding-protein-dependent transport system permease family.</text>
</comment>
<keyword evidence="6 7" id="KW-0472">Membrane</keyword>
<evidence type="ECO:0000256" key="3">
    <source>
        <dbReference type="ARBA" id="ARBA00022475"/>
    </source>
</evidence>
<feature type="transmembrane region" description="Helical" evidence="7">
    <location>
        <begin position="87"/>
        <end position="111"/>
    </location>
</feature>
<dbReference type="PANTHER" id="PTHR30151:SF0">
    <property type="entry name" value="ABC TRANSPORTER PERMEASE PROTEIN MJ0413-RELATED"/>
    <property type="match status" value="1"/>
</dbReference>
<reference evidence="9 10" key="1">
    <citation type="submission" date="2021-03" db="EMBL/GenBank/DDBJ databases">
        <title>Sequencing the genomes of 1000 actinobacteria strains.</title>
        <authorList>
            <person name="Klenk H.-P."/>
        </authorList>
    </citation>
    <scope>NUCLEOTIDE SEQUENCE [LARGE SCALE GENOMIC DNA]</scope>
    <source>
        <strain evidence="9 10">DSM 15454</strain>
    </source>
</reference>
<evidence type="ECO:0000256" key="7">
    <source>
        <dbReference type="RuleBase" id="RU363032"/>
    </source>
</evidence>
<gene>
    <name evidence="9" type="ORF">JOF46_000681</name>
</gene>
<feature type="transmembrane region" description="Helical" evidence="7">
    <location>
        <begin position="132"/>
        <end position="158"/>
    </location>
</feature>
<dbReference type="RefSeq" id="WP_342592347.1">
    <property type="nucleotide sequence ID" value="NZ_BAAAMI010000019.1"/>
</dbReference>
<evidence type="ECO:0000256" key="6">
    <source>
        <dbReference type="ARBA" id="ARBA00023136"/>
    </source>
</evidence>
<accession>A0ABS4W986</accession>
<evidence type="ECO:0000259" key="8">
    <source>
        <dbReference type="PROSITE" id="PS50928"/>
    </source>
</evidence>
<dbReference type="InterPro" id="IPR035906">
    <property type="entry name" value="MetI-like_sf"/>
</dbReference>
<keyword evidence="2 7" id="KW-0813">Transport</keyword>
<evidence type="ECO:0000256" key="2">
    <source>
        <dbReference type="ARBA" id="ARBA00022448"/>
    </source>
</evidence>
<comment type="caution">
    <text evidence="9">The sequence shown here is derived from an EMBL/GenBank/DDBJ whole genome shotgun (WGS) entry which is preliminary data.</text>
</comment>
<dbReference type="PROSITE" id="PS50928">
    <property type="entry name" value="ABC_TM1"/>
    <property type="match status" value="1"/>
</dbReference>
<dbReference type="PANTHER" id="PTHR30151">
    <property type="entry name" value="ALKANE SULFONATE ABC TRANSPORTER-RELATED, MEMBRANE SUBUNIT"/>
    <property type="match status" value="1"/>
</dbReference>
<proteinExistence type="inferred from homology"/>
<keyword evidence="4 7" id="KW-0812">Transmembrane</keyword>
<comment type="subcellular location">
    <subcellularLocation>
        <location evidence="1 7">Cell membrane</location>
        <topology evidence="1 7">Multi-pass membrane protein</topology>
    </subcellularLocation>
</comment>
<organism evidence="9 10">
    <name type="scientific">Paeniglutamicibacter psychrophenolicus</name>
    <dbReference type="NCBI Taxonomy" id="257454"/>
    <lineage>
        <taxon>Bacteria</taxon>
        <taxon>Bacillati</taxon>
        <taxon>Actinomycetota</taxon>
        <taxon>Actinomycetes</taxon>
        <taxon>Micrococcales</taxon>
        <taxon>Micrococcaceae</taxon>
        <taxon>Paeniglutamicibacter</taxon>
    </lineage>
</organism>
<evidence type="ECO:0000256" key="4">
    <source>
        <dbReference type="ARBA" id="ARBA00022692"/>
    </source>
</evidence>
<feature type="transmembrane region" description="Helical" evidence="7">
    <location>
        <begin position="34"/>
        <end position="51"/>
    </location>
</feature>
<dbReference type="Proteomes" id="UP000766570">
    <property type="component" value="Unassembled WGS sequence"/>
</dbReference>
<keyword evidence="3" id="KW-1003">Cell membrane</keyword>